<keyword evidence="1" id="KW-0812">Transmembrane</keyword>
<evidence type="ECO:0008006" key="4">
    <source>
        <dbReference type="Google" id="ProtNLM"/>
    </source>
</evidence>
<dbReference type="AlphaFoldDB" id="A0A7Y0BPE3"/>
<organism evidence="2 3">
    <name type="scientific">Novosphingobium olei</name>
    <dbReference type="NCBI Taxonomy" id="2728851"/>
    <lineage>
        <taxon>Bacteria</taxon>
        <taxon>Pseudomonadati</taxon>
        <taxon>Pseudomonadota</taxon>
        <taxon>Alphaproteobacteria</taxon>
        <taxon>Sphingomonadales</taxon>
        <taxon>Sphingomonadaceae</taxon>
        <taxon>Novosphingobium</taxon>
    </lineage>
</organism>
<feature type="transmembrane region" description="Helical" evidence="1">
    <location>
        <begin position="56"/>
        <end position="78"/>
    </location>
</feature>
<keyword evidence="3" id="KW-1185">Reference proteome</keyword>
<dbReference type="EMBL" id="JABBGM010000003">
    <property type="protein sequence ID" value="NML93940.1"/>
    <property type="molecule type" value="Genomic_DNA"/>
</dbReference>
<protein>
    <recommendedName>
        <fullName evidence="4">Sugar transporter</fullName>
    </recommendedName>
</protein>
<evidence type="ECO:0000313" key="3">
    <source>
        <dbReference type="Proteomes" id="UP000583556"/>
    </source>
</evidence>
<keyword evidence="1" id="KW-0472">Membrane</keyword>
<sequence>MASTAPAETRPSAPWHLWAIGTIGLLWNAFGCYDYVMSKLSPDTYFAEMGLGPDMVAYMAAFPAWLTAFWALGVWGSLAGSILLLARSRLAVPAFALSLLGLAVSQGAQMLWLHPPQDPPAAIVVTIWGALAFFLIYAMRMKREGVLG</sequence>
<feature type="transmembrane region" description="Helical" evidence="1">
    <location>
        <begin position="120"/>
        <end position="139"/>
    </location>
</feature>
<dbReference type="RefSeq" id="WP_169493196.1">
    <property type="nucleotide sequence ID" value="NZ_AP029021.1"/>
</dbReference>
<gene>
    <name evidence="2" type="ORF">HHL27_09690</name>
</gene>
<keyword evidence="1" id="KW-1133">Transmembrane helix</keyword>
<name>A0A7Y0BPE3_9SPHN</name>
<evidence type="ECO:0000313" key="2">
    <source>
        <dbReference type="EMBL" id="NML93940.1"/>
    </source>
</evidence>
<dbReference type="Proteomes" id="UP000583556">
    <property type="component" value="Unassembled WGS sequence"/>
</dbReference>
<feature type="transmembrane region" description="Helical" evidence="1">
    <location>
        <begin position="90"/>
        <end position="108"/>
    </location>
</feature>
<reference evidence="2 3" key="1">
    <citation type="submission" date="2020-04" db="EMBL/GenBank/DDBJ databases">
        <title>Novosphingobium sp. TW-4 isolated from soil.</title>
        <authorList>
            <person name="Dahal R.H."/>
            <person name="Chaudhary D.K."/>
        </authorList>
    </citation>
    <scope>NUCLEOTIDE SEQUENCE [LARGE SCALE GENOMIC DNA]</scope>
    <source>
        <strain evidence="2 3">TW-4</strain>
    </source>
</reference>
<feature type="transmembrane region" description="Helical" evidence="1">
    <location>
        <begin position="15"/>
        <end position="36"/>
    </location>
</feature>
<accession>A0A7Y0BPE3</accession>
<comment type="caution">
    <text evidence="2">The sequence shown here is derived from an EMBL/GenBank/DDBJ whole genome shotgun (WGS) entry which is preliminary data.</text>
</comment>
<proteinExistence type="predicted"/>
<evidence type="ECO:0000256" key="1">
    <source>
        <dbReference type="SAM" id="Phobius"/>
    </source>
</evidence>